<reference evidence="1" key="1">
    <citation type="submission" date="2023-08" db="EMBL/GenBank/DDBJ databases">
        <authorList>
            <person name="Alioto T."/>
            <person name="Alioto T."/>
            <person name="Gomez Garrido J."/>
        </authorList>
    </citation>
    <scope>NUCLEOTIDE SEQUENCE</scope>
</reference>
<proteinExistence type="predicted"/>
<protein>
    <submittedName>
        <fullName evidence="1">Uncharacterized protein</fullName>
    </submittedName>
</protein>
<evidence type="ECO:0000313" key="1">
    <source>
        <dbReference type="EMBL" id="CAI9715524.1"/>
    </source>
</evidence>
<name>A0AA36AG74_OCTVU</name>
<gene>
    <name evidence="1" type="ORF">OCTVUL_1B009038</name>
</gene>
<evidence type="ECO:0000313" key="2">
    <source>
        <dbReference type="Proteomes" id="UP001162480"/>
    </source>
</evidence>
<dbReference type="AlphaFoldDB" id="A0AA36AG74"/>
<dbReference type="Proteomes" id="UP001162480">
    <property type="component" value="Chromosome 1"/>
</dbReference>
<sequence length="106" mass="12580">MGETDQMNQNINLYRIGIRKKKMVVESFDLVPKASLFRGHSHRSLILAKKTGKYLRFPLHYKKDSFSLETLSLKTREKIENIFYKYFAISDSHQNENKPYTIFCQD</sequence>
<dbReference type="EMBL" id="OX597814">
    <property type="protein sequence ID" value="CAI9715524.1"/>
    <property type="molecule type" value="Genomic_DNA"/>
</dbReference>
<accession>A0AA36AG74</accession>
<organism evidence="1 2">
    <name type="scientific">Octopus vulgaris</name>
    <name type="common">Common octopus</name>
    <dbReference type="NCBI Taxonomy" id="6645"/>
    <lineage>
        <taxon>Eukaryota</taxon>
        <taxon>Metazoa</taxon>
        <taxon>Spiralia</taxon>
        <taxon>Lophotrochozoa</taxon>
        <taxon>Mollusca</taxon>
        <taxon>Cephalopoda</taxon>
        <taxon>Coleoidea</taxon>
        <taxon>Octopodiformes</taxon>
        <taxon>Octopoda</taxon>
        <taxon>Incirrata</taxon>
        <taxon>Octopodidae</taxon>
        <taxon>Octopus</taxon>
    </lineage>
</organism>
<keyword evidence="2" id="KW-1185">Reference proteome</keyword>